<dbReference type="InterPro" id="IPR008257">
    <property type="entry name" value="Pept_M19"/>
</dbReference>
<comment type="caution">
    <text evidence="1">The sequence shown here is derived from an EMBL/GenBank/DDBJ whole genome shotgun (WGS) entry which is preliminary data.</text>
</comment>
<protein>
    <recommendedName>
        <fullName evidence="2">Membrane dipeptidase</fullName>
    </recommendedName>
</protein>
<dbReference type="GO" id="GO:0070573">
    <property type="term" value="F:metallodipeptidase activity"/>
    <property type="evidence" value="ECO:0007669"/>
    <property type="project" value="InterPro"/>
</dbReference>
<evidence type="ECO:0008006" key="2">
    <source>
        <dbReference type="Google" id="ProtNLM"/>
    </source>
</evidence>
<reference evidence="1" key="1">
    <citation type="journal article" date="2014" name="Front. Microbiol.">
        <title>High frequency of phylogenetically diverse reductive dehalogenase-homologous genes in deep subseafloor sedimentary metagenomes.</title>
        <authorList>
            <person name="Kawai M."/>
            <person name="Futagami T."/>
            <person name="Toyoda A."/>
            <person name="Takaki Y."/>
            <person name="Nishi S."/>
            <person name="Hori S."/>
            <person name="Arai W."/>
            <person name="Tsubouchi T."/>
            <person name="Morono Y."/>
            <person name="Uchiyama I."/>
            <person name="Ito T."/>
            <person name="Fujiyama A."/>
            <person name="Inagaki F."/>
            <person name="Takami H."/>
        </authorList>
    </citation>
    <scope>NUCLEOTIDE SEQUENCE</scope>
    <source>
        <strain evidence="1">Expedition CK06-06</strain>
    </source>
</reference>
<accession>X0Y8F3</accession>
<name>X0Y8F3_9ZZZZ</name>
<sequence>LLLDAIHKMCEDYPHLVELATTPEDAYRLEKKGKRAAFIGMENGYPIGKDLSLVKEYYDRGVRYITLCHSGDNDICDSSSNRRNTEDKGLSDFGKEVVAECNRLGIMVDISHMSDKSFFDLIDITKAPVIASHSSVRTLCDSTRNLTDEMLKALAGNGGVIQICVLSSFLKRPVPNPKRDKAIKVFREKYGSWRRIKDEAKRQKVREEYMKIF</sequence>
<dbReference type="SUPFAM" id="SSF51556">
    <property type="entry name" value="Metallo-dependent hydrolases"/>
    <property type="match status" value="1"/>
</dbReference>
<dbReference type="Gene3D" id="3.20.20.140">
    <property type="entry name" value="Metal-dependent hydrolases"/>
    <property type="match status" value="1"/>
</dbReference>
<organism evidence="1">
    <name type="scientific">marine sediment metagenome</name>
    <dbReference type="NCBI Taxonomy" id="412755"/>
    <lineage>
        <taxon>unclassified sequences</taxon>
        <taxon>metagenomes</taxon>
        <taxon>ecological metagenomes</taxon>
    </lineage>
</organism>
<dbReference type="Pfam" id="PF01244">
    <property type="entry name" value="Peptidase_M19"/>
    <property type="match status" value="1"/>
</dbReference>
<dbReference type="AlphaFoldDB" id="X0Y8F3"/>
<proteinExistence type="predicted"/>
<dbReference type="PANTHER" id="PTHR10443:SF12">
    <property type="entry name" value="DIPEPTIDASE"/>
    <property type="match status" value="1"/>
</dbReference>
<dbReference type="GO" id="GO:0006508">
    <property type="term" value="P:proteolysis"/>
    <property type="evidence" value="ECO:0007669"/>
    <property type="project" value="InterPro"/>
</dbReference>
<gene>
    <name evidence="1" type="ORF">S01H1_81104</name>
</gene>
<dbReference type="EMBL" id="BARS01054847">
    <property type="protein sequence ID" value="GAG52060.1"/>
    <property type="molecule type" value="Genomic_DNA"/>
</dbReference>
<dbReference type="InterPro" id="IPR032466">
    <property type="entry name" value="Metal_Hydrolase"/>
</dbReference>
<feature type="non-terminal residue" evidence="1">
    <location>
        <position position="213"/>
    </location>
</feature>
<evidence type="ECO:0000313" key="1">
    <source>
        <dbReference type="EMBL" id="GAG52060.1"/>
    </source>
</evidence>
<dbReference type="PANTHER" id="PTHR10443">
    <property type="entry name" value="MICROSOMAL DIPEPTIDASE"/>
    <property type="match status" value="1"/>
</dbReference>
<feature type="non-terminal residue" evidence="1">
    <location>
        <position position="1"/>
    </location>
</feature>
<dbReference type="PROSITE" id="PS51365">
    <property type="entry name" value="RENAL_DIPEPTIDASE_2"/>
    <property type="match status" value="1"/>
</dbReference>